<protein>
    <submittedName>
        <fullName evidence="2">Uncharacterized protein</fullName>
    </submittedName>
</protein>
<dbReference type="Proteomes" id="UP000240987">
    <property type="component" value="Unassembled WGS sequence"/>
</dbReference>
<keyword evidence="1" id="KW-0472">Membrane</keyword>
<evidence type="ECO:0000313" key="3">
    <source>
        <dbReference type="Proteomes" id="UP000240987"/>
    </source>
</evidence>
<keyword evidence="1" id="KW-0812">Transmembrane</keyword>
<dbReference type="EMBL" id="PYMJ01000059">
    <property type="protein sequence ID" value="PSU43250.1"/>
    <property type="molecule type" value="Genomic_DNA"/>
</dbReference>
<evidence type="ECO:0000313" key="2">
    <source>
        <dbReference type="EMBL" id="PSU43250.1"/>
    </source>
</evidence>
<comment type="caution">
    <text evidence="2">The sequence shown here is derived from an EMBL/GenBank/DDBJ whole genome shotgun (WGS) entry which is preliminary data.</text>
</comment>
<dbReference type="OrthoDB" id="5818423at2"/>
<organism evidence="2 3">
    <name type="scientific">Photobacterium frigidiphilum</name>
    <dbReference type="NCBI Taxonomy" id="264736"/>
    <lineage>
        <taxon>Bacteria</taxon>
        <taxon>Pseudomonadati</taxon>
        <taxon>Pseudomonadota</taxon>
        <taxon>Gammaproteobacteria</taxon>
        <taxon>Vibrionales</taxon>
        <taxon>Vibrionaceae</taxon>
        <taxon>Photobacterium</taxon>
    </lineage>
</organism>
<name>A0A2T3J6D1_9GAMM</name>
<keyword evidence="1" id="KW-1133">Transmembrane helix</keyword>
<evidence type="ECO:0000256" key="1">
    <source>
        <dbReference type="SAM" id="Phobius"/>
    </source>
</evidence>
<sequence length="133" mass="14346">MKLFVLFIGMLLQGLAVYIAFFSGVGGSNVYIATIISIISLCTLMAIRSLIAPVCTFMGILIGLSLSHNQADLSVLAKLEQAVNVAFEDVDLSVKGLNYSDVNGQKSVKIQNIVESYTEQNSLVTVVETKNIQ</sequence>
<dbReference type="AlphaFoldDB" id="A0A2T3J6D1"/>
<keyword evidence="3" id="KW-1185">Reference proteome</keyword>
<gene>
    <name evidence="2" type="ORF">C9J12_28370</name>
</gene>
<reference evidence="2 3" key="1">
    <citation type="submission" date="2018-01" db="EMBL/GenBank/DDBJ databases">
        <title>Whole genome sequencing of Histamine producing bacteria.</title>
        <authorList>
            <person name="Butler K."/>
        </authorList>
    </citation>
    <scope>NUCLEOTIDE SEQUENCE [LARGE SCALE GENOMIC DNA]</scope>
    <source>
        <strain evidence="2 3">JCM 12947</strain>
    </source>
</reference>
<proteinExistence type="predicted"/>
<accession>A0A2T3J6D1</accession>
<dbReference type="RefSeq" id="WP_107246504.1">
    <property type="nucleotide sequence ID" value="NZ_PYMJ01000059.1"/>
</dbReference>
<feature type="transmembrane region" description="Helical" evidence="1">
    <location>
        <begin position="32"/>
        <end position="64"/>
    </location>
</feature>